<dbReference type="OrthoDB" id="9780310at2"/>
<dbReference type="Proteomes" id="UP000298438">
    <property type="component" value="Unassembled WGS sequence"/>
</dbReference>
<proteinExistence type="predicted"/>
<dbReference type="InterPro" id="IPR036520">
    <property type="entry name" value="UPF0759_sf"/>
</dbReference>
<organism evidence="1 2">
    <name type="scientific">Zemynaea arenosa</name>
    <dbReference type="NCBI Taxonomy" id="2561931"/>
    <lineage>
        <taxon>Bacteria</taxon>
        <taxon>Pseudomonadati</taxon>
        <taxon>Pseudomonadota</taxon>
        <taxon>Betaproteobacteria</taxon>
        <taxon>Burkholderiales</taxon>
        <taxon>Oxalobacteraceae</taxon>
        <taxon>Telluria group</taxon>
        <taxon>Zemynaea</taxon>
    </lineage>
</organism>
<accession>A0A4Y9S3F1</accession>
<protein>
    <submittedName>
        <fullName evidence="1">DUF72 domain-containing protein</fullName>
    </submittedName>
</protein>
<sequence length="305" mass="35214">MGGKIYIGISGWRYEPWRGVFYPADLAQHRELEYASRHMASIEINGSFYSLQRPESYAAWYEATPPGFVFAVKGNRFLTHILRLKNIDPALANVLASGVFNLKEKFGPCLWQFPPNFQFEPERMEHFLSILPHDTEAALALAMRHEERMTGRAALEIDRKRKLRHAIEVRHMSFADERFIKLLRKYNVAFVVADTGGKWPYFEDVTADFMYLRLHGEKELYASGYTDEALDRWAMRIRAWSAGTELDDARKVSTLAPLKRASRDVYCYFDNDIKVHAPFDAYRLMLKCGVTPPAPLVDPRGPDVR</sequence>
<evidence type="ECO:0000313" key="2">
    <source>
        <dbReference type="Proteomes" id="UP000298438"/>
    </source>
</evidence>
<dbReference type="AlphaFoldDB" id="A0A4Y9S3F1"/>
<comment type="caution">
    <text evidence="1">The sequence shown here is derived from an EMBL/GenBank/DDBJ whole genome shotgun (WGS) entry which is preliminary data.</text>
</comment>
<evidence type="ECO:0000313" key="1">
    <source>
        <dbReference type="EMBL" id="TFW15021.1"/>
    </source>
</evidence>
<dbReference type="SUPFAM" id="SSF117396">
    <property type="entry name" value="TM1631-like"/>
    <property type="match status" value="1"/>
</dbReference>
<keyword evidence="2" id="KW-1185">Reference proteome</keyword>
<gene>
    <name evidence="1" type="ORF">E4L96_18530</name>
</gene>
<dbReference type="InterPro" id="IPR002763">
    <property type="entry name" value="DUF72"/>
</dbReference>
<dbReference type="PANTHER" id="PTHR30348:SF4">
    <property type="entry name" value="DUF72 DOMAIN-CONTAINING PROTEIN"/>
    <property type="match status" value="1"/>
</dbReference>
<dbReference type="EMBL" id="SPVF01000236">
    <property type="protein sequence ID" value="TFW15021.1"/>
    <property type="molecule type" value="Genomic_DNA"/>
</dbReference>
<reference evidence="1 2" key="1">
    <citation type="submission" date="2019-03" db="EMBL/GenBank/DDBJ databases">
        <title>Draft Genome Sequence of Massilia arenosa sp. nov., a Novel Massilia Species Isolated from a Sandy-loam Maize Soil.</title>
        <authorList>
            <person name="Raths R."/>
            <person name="Peta V."/>
            <person name="Bucking H."/>
        </authorList>
    </citation>
    <scope>NUCLEOTIDE SEQUENCE [LARGE SCALE GENOMIC DNA]</scope>
    <source>
        <strain evidence="1 2">MC02</strain>
    </source>
</reference>
<dbReference type="Pfam" id="PF01904">
    <property type="entry name" value="DUF72"/>
    <property type="match status" value="1"/>
</dbReference>
<dbReference type="RefSeq" id="WP_135208710.1">
    <property type="nucleotide sequence ID" value="NZ_SPVF01000236.1"/>
</dbReference>
<name>A0A4Y9S3F1_9BURK</name>
<dbReference type="Gene3D" id="3.20.20.410">
    <property type="entry name" value="Protein of unknown function UPF0759"/>
    <property type="match status" value="1"/>
</dbReference>
<dbReference type="PANTHER" id="PTHR30348">
    <property type="entry name" value="UNCHARACTERIZED PROTEIN YECE"/>
    <property type="match status" value="1"/>
</dbReference>